<accession>A0A5B2X976</accession>
<reference evidence="2 3" key="1">
    <citation type="submission" date="2019-09" db="EMBL/GenBank/DDBJ databases">
        <title>Goodfellowia gen. nov., a new genus of the Pseudonocardineae related to Actinoalloteichus, containing Goodfellowia coeruleoviolacea gen. nov., comb. nov. gen. nov., comb. nov.</title>
        <authorList>
            <person name="Labeda D."/>
        </authorList>
    </citation>
    <scope>NUCLEOTIDE SEQUENCE [LARGE SCALE GENOMIC DNA]</scope>
    <source>
        <strain evidence="2 3">AN110305</strain>
    </source>
</reference>
<dbReference type="RefSeq" id="WP_149851336.1">
    <property type="nucleotide sequence ID" value="NZ_VUOB01000038.1"/>
</dbReference>
<feature type="transmembrane region" description="Helical" evidence="1">
    <location>
        <begin position="12"/>
        <end position="35"/>
    </location>
</feature>
<feature type="transmembrane region" description="Helical" evidence="1">
    <location>
        <begin position="73"/>
        <end position="90"/>
    </location>
</feature>
<comment type="caution">
    <text evidence="2">The sequence shown here is derived from an EMBL/GenBank/DDBJ whole genome shotgun (WGS) entry which is preliminary data.</text>
</comment>
<proteinExistence type="predicted"/>
<gene>
    <name evidence="2" type="ORF">F0L68_21005</name>
</gene>
<sequence length="136" mass="14090">MLCATRRPLAVSMWLAVPLLFAASVLTLTALAGAALGGLGWHVSLSVAVFGAATAVTAAVSDNVSWAAAWQRRWLRWPYLAVVLAAGVALDGVRLPTPLALAIGMPATVLLVVESVRSRRRVAEGEDGRLTTGCGA</sequence>
<feature type="transmembrane region" description="Helical" evidence="1">
    <location>
        <begin position="41"/>
        <end position="61"/>
    </location>
</feature>
<evidence type="ECO:0000313" key="2">
    <source>
        <dbReference type="EMBL" id="KAA2259422.1"/>
    </source>
</evidence>
<keyword evidence="1" id="KW-1133">Transmembrane helix</keyword>
<dbReference type="Proteomes" id="UP000323454">
    <property type="component" value="Unassembled WGS sequence"/>
</dbReference>
<protein>
    <submittedName>
        <fullName evidence="2">Uncharacterized protein</fullName>
    </submittedName>
</protein>
<keyword evidence="1" id="KW-0472">Membrane</keyword>
<organism evidence="2 3">
    <name type="scientific">Solihabitans fulvus</name>
    <dbReference type="NCBI Taxonomy" id="1892852"/>
    <lineage>
        <taxon>Bacteria</taxon>
        <taxon>Bacillati</taxon>
        <taxon>Actinomycetota</taxon>
        <taxon>Actinomycetes</taxon>
        <taxon>Pseudonocardiales</taxon>
        <taxon>Pseudonocardiaceae</taxon>
        <taxon>Solihabitans</taxon>
    </lineage>
</organism>
<dbReference type="AlphaFoldDB" id="A0A5B2X976"/>
<keyword evidence="3" id="KW-1185">Reference proteome</keyword>
<name>A0A5B2X976_9PSEU</name>
<feature type="transmembrane region" description="Helical" evidence="1">
    <location>
        <begin position="96"/>
        <end position="113"/>
    </location>
</feature>
<reference evidence="2 3" key="2">
    <citation type="submission" date="2019-09" db="EMBL/GenBank/DDBJ databases">
        <authorList>
            <person name="Jin C."/>
        </authorList>
    </citation>
    <scope>NUCLEOTIDE SEQUENCE [LARGE SCALE GENOMIC DNA]</scope>
    <source>
        <strain evidence="2 3">AN110305</strain>
    </source>
</reference>
<evidence type="ECO:0000256" key="1">
    <source>
        <dbReference type="SAM" id="Phobius"/>
    </source>
</evidence>
<evidence type="ECO:0000313" key="3">
    <source>
        <dbReference type="Proteomes" id="UP000323454"/>
    </source>
</evidence>
<dbReference type="EMBL" id="VUOB01000038">
    <property type="protein sequence ID" value="KAA2259422.1"/>
    <property type="molecule type" value="Genomic_DNA"/>
</dbReference>
<keyword evidence="1" id="KW-0812">Transmembrane</keyword>